<gene>
    <name evidence="3" type="ORF">FSP39_005626</name>
</gene>
<feature type="compositionally biased region" description="Polar residues" evidence="2">
    <location>
        <begin position="44"/>
        <end position="55"/>
    </location>
</feature>
<feature type="compositionally biased region" description="Low complexity" evidence="2">
    <location>
        <begin position="28"/>
        <end position="43"/>
    </location>
</feature>
<keyword evidence="4" id="KW-1185">Reference proteome</keyword>
<protein>
    <submittedName>
        <fullName evidence="3">Uncharacterized protein</fullName>
    </submittedName>
</protein>
<evidence type="ECO:0000256" key="2">
    <source>
        <dbReference type="SAM" id="MobiDB-lite"/>
    </source>
</evidence>
<accession>A0AA89BKL7</accession>
<dbReference type="Proteomes" id="UP001186944">
    <property type="component" value="Unassembled WGS sequence"/>
</dbReference>
<sequence>MISVKRKQPEYTSPSDTYTIRSLRRRLYSSTSSSFSAMSSPGSTGQSPNHQNNQYVAPQPMQVQGMPPIMNAIQMPVISNASSEPQPQPPTTDPMMNSIFAAMSNPMFLSAFVPVLSMSLMPLIQQAVQSSVKDLIDKVTHQEAVINDLQLENESLHNKVSNLEGDLEELEQYGRRNSLRFHNVKVEDGADTDKIVVDICSKKLEVAVSVDDICRSHPVGKENRHGNRQIICRFRNWKIKNKIFSQKKKLKGDADKLYITEDLTKYRQSLINEIGNAKKAGKVHSFWTNDGRVFIKLSEGGRKHLINSIEHLHDIAPPSGSNPTS</sequence>
<dbReference type="PANTHER" id="PTHR11505">
    <property type="entry name" value="L1 TRANSPOSABLE ELEMENT-RELATED"/>
    <property type="match status" value="1"/>
</dbReference>
<evidence type="ECO:0000313" key="4">
    <source>
        <dbReference type="Proteomes" id="UP001186944"/>
    </source>
</evidence>
<name>A0AA89BKL7_PINIB</name>
<keyword evidence="1" id="KW-0175">Coiled coil</keyword>
<evidence type="ECO:0000313" key="3">
    <source>
        <dbReference type="EMBL" id="KAK3082800.1"/>
    </source>
</evidence>
<evidence type="ECO:0000256" key="1">
    <source>
        <dbReference type="SAM" id="Coils"/>
    </source>
</evidence>
<feature type="region of interest" description="Disordered" evidence="2">
    <location>
        <begin position="1"/>
        <end position="55"/>
    </location>
</feature>
<dbReference type="Gene3D" id="3.30.70.1820">
    <property type="entry name" value="L1 transposable element, RRM domain"/>
    <property type="match status" value="1"/>
</dbReference>
<organism evidence="3 4">
    <name type="scientific">Pinctada imbricata</name>
    <name type="common">Atlantic pearl-oyster</name>
    <name type="synonym">Pinctada martensii</name>
    <dbReference type="NCBI Taxonomy" id="66713"/>
    <lineage>
        <taxon>Eukaryota</taxon>
        <taxon>Metazoa</taxon>
        <taxon>Spiralia</taxon>
        <taxon>Lophotrochozoa</taxon>
        <taxon>Mollusca</taxon>
        <taxon>Bivalvia</taxon>
        <taxon>Autobranchia</taxon>
        <taxon>Pteriomorphia</taxon>
        <taxon>Pterioida</taxon>
        <taxon>Pterioidea</taxon>
        <taxon>Pteriidae</taxon>
        <taxon>Pinctada</taxon>
    </lineage>
</organism>
<proteinExistence type="predicted"/>
<feature type="coiled-coil region" evidence="1">
    <location>
        <begin position="132"/>
        <end position="173"/>
    </location>
</feature>
<feature type="compositionally biased region" description="Polar residues" evidence="2">
    <location>
        <begin position="10"/>
        <end position="20"/>
    </location>
</feature>
<comment type="caution">
    <text evidence="3">The sequence shown here is derived from an EMBL/GenBank/DDBJ whole genome shotgun (WGS) entry which is preliminary data.</text>
</comment>
<dbReference type="InterPro" id="IPR004244">
    <property type="entry name" value="Transposase_22"/>
</dbReference>
<dbReference type="AlphaFoldDB" id="A0AA89BKL7"/>
<dbReference type="EMBL" id="VSWD01000014">
    <property type="protein sequence ID" value="KAK3082800.1"/>
    <property type="molecule type" value="Genomic_DNA"/>
</dbReference>
<reference evidence="3" key="1">
    <citation type="submission" date="2019-08" db="EMBL/GenBank/DDBJ databases">
        <title>The improved chromosome-level genome for the pearl oyster Pinctada fucata martensii using PacBio sequencing and Hi-C.</title>
        <authorList>
            <person name="Zheng Z."/>
        </authorList>
    </citation>
    <scope>NUCLEOTIDE SEQUENCE</scope>
    <source>
        <strain evidence="3">ZZ-2019</strain>
        <tissue evidence="3">Adductor muscle</tissue>
    </source>
</reference>